<evidence type="ECO:0000256" key="11">
    <source>
        <dbReference type="SAM" id="Phobius"/>
    </source>
</evidence>
<dbReference type="AlphaFoldDB" id="A0AAX3EZF4"/>
<evidence type="ECO:0000256" key="9">
    <source>
        <dbReference type="ARBA" id="ARBA00023136"/>
    </source>
</evidence>
<comment type="subcellular location">
    <subcellularLocation>
        <location evidence="1">Membrane</location>
        <topology evidence="1">Multi-pass membrane protein</topology>
    </subcellularLocation>
</comment>
<dbReference type="InterPro" id="IPR035908">
    <property type="entry name" value="F0_ATP_A_sf"/>
</dbReference>
<feature type="transmembrane region" description="Helical" evidence="11">
    <location>
        <begin position="163"/>
        <end position="184"/>
    </location>
</feature>
<comment type="similarity">
    <text evidence="2">Belongs to the ATPase A chain family.</text>
</comment>
<keyword evidence="9 11" id="KW-0472">Membrane</keyword>
<evidence type="ECO:0000256" key="1">
    <source>
        <dbReference type="ARBA" id="ARBA00004141"/>
    </source>
</evidence>
<keyword evidence="4" id="KW-0138">CF(0)</keyword>
<dbReference type="PANTHER" id="PTHR42823">
    <property type="entry name" value="ATP SYNTHASE SUBUNIT A, CHLOROPLASTIC"/>
    <property type="match status" value="1"/>
</dbReference>
<dbReference type="CDD" id="cd00310">
    <property type="entry name" value="ATP-synt_Fo_a_6"/>
    <property type="match status" value="1"/>
</dbReference>
<keyword evidence="6" id="KW-0375">Hydrogen ion transport</keyword>
<dbReference type="GO" id="GO:0005886">
    <property type="term" value="C:plasma membrane"/>
    <property type="evidence" value="ECO:0007669"/>
    <property type="project" value="TreeGrafter"/>
</dbReference>
<name>A0AAX3EZF4_MYCSY</name>
<feature type="transmembrane region" description="Helical" evidence="11">
    <location>
        <begin position="20"/>
        <end position="40"/>
    </location>
</feature>
<keyword evidence="3" id="KW-0813">Transport</keyword>
<reference evidence="12" key="2">
    <citation type="submission" date="2022-11" db="EMBL/GenBank/DDBJ databases">
        <title>complete genomes of mycoplasma synoviae ZX313 strain and SD2 strain.</title>
        <authorList>
            <person name="Zhong Q."/>
        </authorList>
    </citation>
    <scope>NUCLEOTIDE SEQUENCE</scope>
    <source>
        <strain evidence="12">SD2</strain>
    </source>
</reference>
<evidence type="ECO:0000313" key="13">
    <source>
        <dbReference type="Proteomes" id="UP001164481"/>
    </source>
</evidence>
<protein>
    <submittedName>
        <fullName evidence="12">F0F1 ATP synthase subunit A</fullName>
    </submittedName>
</protein>
<dbReference type="GO" id="GO:0045259">
    <property type="term" value="C:proton-transporting ATP synthase complex"/>
    <property type="evidence" value="ECO:0007669"/>
    <property type="project" value="UniProtKB-KW"/>
</dbReference>
<dbReference type="InterPro" id="IPR000568">
    <property type="entry name" value="ATP_synth_F0_asu"/>
</dbReference>
<keyword evidence="7 11" id="KW-1133">Transmembrane helix</keyword>
<gene>
    <name evidence="12" type="ORF">OIE46_02230</name>
</gene>
<keyword evidence="10" id="KW-0066">ATP synthesis</keyword>
<evidence type="ECO:0000256" key="2">
    <source>
        <dbReference type="ARBA" id="ARBA00006810"/>
    </source>
</evidence>
<dbReference type="Proteomes" id="UP001164481">
    <property type="component" value="Chromosome"/>
</dbReference>
<accession>A0AAX3EZF4</accession>
<dbReference type="RefSeq" id="WP_154221353.1">
    <property type="nucleotide sequence ID" value="NZ_CP034544.1"/>
</dbReference>
<organism evidence="12 13">
    <name type="scientific">Mycoplasmopsis synoviae</name>
    <name type="common">Mycoplasma synoviae</name>
    <dbReference type="NCBI Taxonomy" id="2109"/>
    <lineage>
        <taxon>Bacteria</taxon>
        <taxon>Bacillati</taxon>
        <taxon>Mycoplasmatota</taxon>
        <taxon>Mycoplasmoidales</taxon>
        <taxon>Metamycoplasmataceae</taxon>
        <taxon>Mycoplasmopsis</taxon>
    </lineage>
</organism>
<evidence type="ECO:0000256" key="4">
    <source>
        <dbReference type="ARBA" id="ARBA00022547"/>
    </source>
</evidence>
<evidence type="ECO:0000313" key="12">
    <source>
        <dbReference type="EMBL" id="UZW64183.1"/>
    </source>
</evidence>
<dbReference type="PANTHER" id="PTHR42823:SF3">
    <property type="entry name" value="ATP SYNTHASE SUBUNIT A, CHLOROPLASTIC"/>
    <property type="match status" value="1"/>
</dbReference>
<evidence type="ECO:0000256" key="8">
    <source>
        <dbReference type="ARBA" id="ARBA00023065"/>
    </source>
</evidence>
<dbReference type="EMBL" id="CP107525">
    <property type="protein sequence ID" value="UZW64183.1"/>
    <property type="molecule type" value="Genomic_DNA"/>
</dbReference>
<proteinExistence type="inferred from homology"/>
<feature type="transmembrane region" description="Helical" evidence="11">
    <location>
        <begin position="190"/>
        <end position="208"/>
    </location>
</feature>
<evidence type="ECO:0000256" key="3">
    <source>
        <dbReference type="ARBA" id="ARBA00022448"/>
    </source>
</evidence>
<sequence length="267" mass="30344">MQEKNQNVILSNLWQWDQSQIISLILTVIIILVVSLIVFAKVTKVKPNQAPTGVALVAEMYVTMVDDNSYNGTSGNFAKARPYLFTLITFLTVGNMMSFFGLDPIATSYSVPLTLAIATWIGIFTVGIMYKKWSYLKEFVNPLDFVGKIPPVISLGFRMYGNITGGGTVVVLMYLIFGHLWTLVFKNSEWFFFGSLITPLFHFYFDVFDSLLQGYVFLTLTMVYWLNESGLDDVSTSQEEKQKLTFKEKMTKMLTFSKKEKASQAIY</sequence>
<evidence type="ECO:0000256" key="10">
    <source>
        <dbReference type="ARBA" id="ARBA00023310"/>
    </source>
</evidence>
<dbReference type="SUPFAM" id="SSF81336">
    <property type="entry name" value="F1F0 ATP synthase subunit A"/>
    <property type="match status" value="1"/>
</dbReference>
<dbReference type="GO" id="GO:0046933">
    <property type="term" value="F:proton-transporting ATP synthase activity, rotational mechanism"/>
    <property type="evidence" value="ECO:0007669"/>
    <property type="project" value="TreeGrafter"/>
</dbReference>
<dbReference type="GO" id="GO:0042777">
    <property type="term" value="P:proton motive force-driven plasma membrane ATP synthesis"/>
    <property type="evidence" value="ECO:0007669"/>
    <property type="project" value="TreeGrafter"/>
</dbReference>
<feature type="transmembrane region" description="Helical" evidence="11">
    <location>
        <begin position="108"/>
        <end position="130"/>
    </location>
</feature>
<dbReference type="Gene3D" id="1.20.120.220">
    <property type="entry name" value="ATP synthase, F0 complex, subunit A"/>
    <property type="match status" value="1"/>
</dbReference>
<feature type="transmembrane region" description="Helical" evidence="11">
    <location>
        <begin position="83"/>
        <end position="102"/>
    </location>
</feature>
<keyword evidence="8" id="KW-0406">Ion transport</keyword>
<evidence type="ECO:0000256" key="7">
    <source>
        <dbReference type="ARBA" id="ARBA00022989"/>
    </source>
</evidence>
<evidence type="ECO:0000256" key="5">
    <source>
        <dbReference type="ARBA" id="ARBA00022692"/>
    </source>
</evidence>
<dbReference type="NCBIfam" id="NF004487">
    <property type="entry name" value="PRK05815.3-5"/>
    <property type="match status" value="1"/>
</dbReference>
<reference evidence="12" key="1">
    <citation type="submission" date="2022-10" db="EMBL/GenBank/DDBJ databases">
        <authorList>
            <person name="Wei X."/>
        </authorList>
    </citation>
    <scope>NUCLEOTIDE SEQUENCE</scope>
    <source>
        <strain evidence="12">SD2</strain>
    </source>
</reference>
<evidence type="ECO:0000256" key="6">
    <source>
        <dbReference type="ARBA" id="ARBA00022781"/>
    </source>
</evidence>
<keyword evidence="5 11" id="KW-0812">Transmembrane</keyword>
<dbReference type="InterPro" id="IPR045082">
    <property type="entry name" value="ATP_syn_F0_a_bact/chloroplast"/>
</dbReference>
<dbReference type="Pfam" id="PF00119">
    <property type="entry name" value="ATP-synt_A"/>
    <property type="match status" value="1"/>
</dbReference>